<evidence type="ECO:0000256" key="1">
    <source>
        <dbReference type="ARBA" id="ARBA00022729"/>
    </source>
</evidence>
<dbReference type="SUPFAM" id="SSF50685">
    <property type="entry name" value="Barwin-like endoglucanases"/>
    <property type="match status" value="1"/>
</dbReference>
<evidence type="ECO:0000259" key="6">
    <source>
        <dbReference type="Pfam" id="PF03330"/>
    </source>
</evidence>
<dbReference type="AlphaFoldDB" id="A0A9D1MRY2"/>
<gene>
    <name evidence="4" type="primary">rlpA</name>
    <name evidence="8" type="ORF">IAC63_01860</name>
</gene>
<keyword evidence="4" id="KW-0449">Lipoprotein</keyword>
<feature type="domain" description="RlpA-like protein double-psi beta-barrel" evidence="6">
    <location>
        <begin position="97"/>
        <end position="173"/>
    </location>
</feature>
<keyword evidence="4" id="KW-0472">Membrane</keyword>
<comment type="function">
    <text evidence="4">Lytic transglycosylase with a strong preference for naked glycan strands that lack stem peptides.</text>
</comment>
<dbReference type="Pfam" id="PF03330">
    <property type="entry name" value="DPBB_1"/>
    <property type="match status" value="1"/>
</dbReference>
<dbReference type="GO" id="GO:0005886">
    <property type="term" value="C:plasma membrane"/>
    <property type="evidence" value="ECO:0007669"/>
    <property type="project" value="UniProtKB-SubCell"/>
</dbReference>
<dbReference type="GO" id="GO:0000270">
    <property type="term" value="P:peptidoglycan metabolic process"/>
    <property type="evidence" value="ECO:0007669"/>
    <property type="project" value="UniProtKB-UniRule"/>
</dbReference>
<dbReference type="CDD" id="cd22268">
    <property type="entry name" value="DPBB_RlpA-like"/>
    <property type="match status" value="1"/>
</dbReference>
<protein>
    <recommendedName>
        <fullName evidence="4">Endolytic peptidoglycan transglycosylase RlpA</fullName>
        <ecNumber evidence="4">4.2.2.-</ecNumber>
    </recommendedName>
</protein>
<evidence type="ECO:0000259" key="7">
    <source>
        <dbReference type="Pfam" id="PF05036"/>
    </source>
</evidence>
<sequence length="304" mass="32124">MKKVISLAVLTAVLAGCTDLNTTDNSAMNSYGTVDGFGEETLVTTDESLNNAYLLAAAPKYYIGSAYKVEDVQYIPVEDLTYNQTGVAGIIPTELNGTKTSNGEVFDMNQMVATSKTLPLPTIARVTNLDNGQSVVVRVNNRGPFVNTRIMDLSPAAAQKIGMNGQTKVQVQVMANESIAVKNATLGATAPAQQTVQTTQPVQTVETTVVTTTQAPGVTSAPAASGDYSVQVAAFYAQDSADSLASRMSKYGNAVVVQEGDMYKVRIVNLNAAQARSVIDALRNNEGMAPGLLQNGRWINADSI</sequence>
<accession>A0A9D1MRY2</accession>
<proteinExistence type="inferred from homology"/>
<dbReference type="PROSITE" id="PS51257">
    <property type="entry name" value="PROKAR_LIPOPROTEIN"/>
    <property type="match status" value="1"/>
</dbReference>
<reference evidence="8" key="2">
    <citation type="journal article" date="2021" name="PeerJ">
        <title>Extensive microbial diversity within the chicken gut microbiome revealed by metagenomics and culture.</title>
        <authorList>
            <person name="Gilroy R."/>
            <person name="Ravi A."/>
            <person name="Getino M."/>
            <person name="Pursley I."/>
            <person name="Horton D.L."/>
            <person name="Alikhan N.F."/>
            <person name="Baker D."/>
            <person name="Gharbi K."/>
            <person name="Hall N."/>
            <person name="Watson M."/>
            <person name="Adriaenssens E.M."/>
            <person name="Foster-Nyarko E."/>
            <person name="Jarju S."/>
            <person name="Secka A."/>
            <person name="Antonio M."/>
            <person name="Oren A."/>
            <person name="Chaudhuri R.R."/>
            <person name="La Ragione R."/>
            <person name="Hildebrand F."/>
            <person name="Pallen M.J."/>
        </authorList>
    </citation>
    <scope>NUCLEOTIDE SEQUENCE</scope>
    <source>
        <strain evidence="8">CHK136-897</strain>
    </source>
</reference>
<keyword evidence="1" id="KW-0732">Signal</keyword>
<dbReference type="GO" id="GO:0042834">
    <property type="term" value="F:peptidoglycan binding"/>
    <property type="evidence" value="ECO:0007669"/>
    <property type="project" value="InterPro"/>
</dbReference>
<dbReference type="GO" id="GO:0071555">
    <property type="term" value="P:cell wall organization"/>
    <property type="evidence" value="ECO:0007669"/>
    <property type="project" value="UniProtKB-KW"/>
</dbReference>
<dbReference type="PANTHER" id="PTHR34183">
    <property type="entry name" value="ENDOLYTIC PEPTIDOGLYCAN TRANSGLYCOSYLASE RLPA"/>
    <property type="match status" value="1"/>
</dbReference>
<dbReference type="InterPro" id="IPR034718">
    <property type="entry name" value="RlpA"/>
</dbReference>
<evidence type="ECO:0000256" key="2">
    <source>
        <dbReference type="ARBA" id="ARBA00023239"/>
    </source>
</evidence>
<dbReference type="InterPro" id="IPR036908">
    <property type="entry name" value="RlpA-like_sf"/>
</dbReference>
<evidence type="ECO:0000256" key="3">
    <source>
        <dbReference type="ARBA" id="ARBA00023316"/>
    </source>
</evidence>
<keyword evidence="4" id="KW-0564">Palmitate</keyword>
<dbReference type="GO" id="GO:0008932">
    <property type="term" value="F:lytic endotransglycosylase activity"/>
    <property type="evidence" value="ECO:0007669"/>
    <property type="project" value="UniProtKB-UniRule"/>
</dbReference>
<dbReference type="Gene3D" id="2.40.40.10">
    <property type="entry name" value="RlpA-like domain"/>
    <property type="match status" value="1"/>
</dbReference>
<dbReference type="Proteomes" id="UP000824142">
    <property type="component" value="Unassembled WGS sequence"/>
</dbReference>
<comment type="caution">
    <text evidence="8">The sequence shown here is derived from an EMBL/GenBank/DDBJ whole genome shotgun (WGS) entry which is preliminary data.</text>
</comment>
<comment type="similarity">
    <text evidence="4 5">Belongs to the RlpA family.</text>
</comment>
<comment type="subcellular location">
    <subcellularLocation>
        <location evidence="4">Cell membrane</location>
        <topology evidence="4">Lipid-anchor</topology>
    </subcellularLocation>
</comment>
<dbReference type="NCBIfam" id="TIGR00413">
    <property type="entry name" value="rlpA"/>
    <property type="match status" value="1"/>
</dbReference>
<organism evidence="8 9">
    <name type="scientific">Candidatus Enterousia avicola</name>
    <dbReference type="NCBI Taxonomy" id="2840787"/>
    <lineage>
        <taxon>Bacteria</taxon>
        <taxon>Pseudomonadati</taxon>
        <taxon>Pseudomonadota</taxon>
        <taxon>Alphaproteobacteria</taxon>
        <taxon>Candidatus Enterousia</taxon>
    </lineage>
</organism>
<dbReference type="Pfam" id="PF05036">
    <property type="entry name" value="SPOR"/>
    <property type="match status" value="1"/>
</dbReference>
<evidence type="ECO:0000256" key="4">
    <source>
        <dbReference type="HAMAP-Rule" id="MF_02071"/>
    </source>
</evidence>
<dbReference type="PANTHER" id="PTHR34183:SF1">
    <property type="entry name" value="ENDOLYTIC PEPTIDOGLYCAN TRANSGLYCOSYLASE RLPA"/>
    <property type="match status" value="1"/>
</dbReference>
<dbReference type="InterPro" id="IPR009009">
    <property type="entry name" value="RlpA-like_DPBB"/>
</dbReference>
<dbReference type="EMBL" id="DVNO01000013">
    <property type="protein sequence ID" value="HIU65364.1"/>
    <property type="molecule type" value="Genomic_DNA"/>
</dbReference>
<dbReference type="Gene3D" id="3.30.70.1070">
    <property type="entry name" value="Sporulation related repeat"/>
    <property type="match status" value="1"/>
</dbReference>
<evidence type="ECO:0000313" key="9">
    <source>
        <dbReference type="Proteomes" id="UP000824142"/>
    </source>
</evidence>
<dbReference type="InterPro" id="IPR012997">
    <property type="entry name" value="RplA"/>
</dbReference>
<dbReference type="InterPro" id="IPR012640">
    <property type="entry name" value="Membr_lipoprot_lipid_attach_CS"/>
</dbReference>
<evidence type="ECO:0000256" key="5">
    <source>
        <dbReference type="RuleBase" id="RU003495"/>
    </source>
</evidence>
<reference evidence="8" key="1">
    <citation type="submission" date="2020-10" db="EMBL/GenBank/DDBJ databases">
        <authorList>
            <person name="Gilroy R."/>
        </authorList>
    </citation>
    <scope>NUCLEOTIDE SEQUENCE</scope>
    <source>
        <strain evidence="8">CHK136-897</strain>
    </source>
</reference>
<keyword evidence="4" id="KW-1003">Cell membrane</keyword>
<dbReference type="Pfam" id="PF08139">
    <property type="entry name" value="LPAM_1"/>
    <property type="match status" value="1"/>
</dbReference>
<dbReference type="EC" id="4.2.2.-" evidence="4"/>
<keyword evidence="3 4" id="KW-0961">Cell wall biogenesis/degradation</keyword>
<dbReference type="InterPro" id="IPR036680">
    <property type="entry name" value="SPOR-like_sf"/>
</dbReference>
<evidence type="ECO:0000313" key="8">
    <source>
        <dbReference type="EMBL" id="HIU65364.1"/>
    </source>
</evidence>
<dbReference type="SUPFAM" id="SSF110997">
    <property type="entry name" value="Sporulation related repeat"/>
    <property type="match status" value="1"/>
</dbReference>
<dbReference type="InterPro" id="IPR007730">
    <property type="entry name" value="SPOR-like_dom"/>
</dbReference>
<dbReference type="HAMAP" id="MF_02071">
    <property type="entry name" value="RlpA"/>
    <property type="match status" value="1"/>
</dbReference>
<name>A0A9D1MRY2_9PROT</name>
<keyword evidence="2 4" id="KW-0456">Lyase</keyword>
<feature type="domain" description="SPOR" evidence="7">
    <location>
        <begin position="224"/>
        <end position="290"/>
    </location>
</feature>